<dbReference type="Proteomes" id="UP000037069">
    <property type="component" value="Unassembled WGS sequence"/>
</dbReference>
<dbReference type="EMBL" id="JRES01001247">
    <property type="protein sequence ID" value="KNC24264.1"/>
    <property type="molecule type" value="Genomic_DNA"/>
</dbReference>
<organism evidence="6 7">
    <name type="scientific">Lucilia cuprina</name>
    <name type="common">Green bottle fly</name>
    <name type="synonym">Australian sheep blowfly</name>
    <dbReference type="NCBI Taxonomy" id="7375"/>
    <lineage>
        <taxon>Eukaryota</taxon>
        <taxon>Metazoa</taxon>
        <taxon>Ecdysozoa</taxon>
        <taxon>Arthropoda</taxon>
        <taxon>Hexapoda</taxon>
        <taxon>Insecta</taxon>
        <taxon>Pterygota</taxon>
        <taxon>Neoptera</taxon>
        <taxon>Endopterygota</taxon>
        <taxon>Diptera</taxon>
        <taxon>Brachycera</taxon>
        <taxon>Muscomorpha</taxon>
        <taxon>Oestroidea</taxon>
        <taxon>Calliphoridae</taxon>
        <taxon>Luciliinae</taxon>
        <taxon>Lucilia</taxon>
    </lineage>
</organism>
<keyword evidence="7" id="KW-1185">Reference proteome</keyword>
<evidence type="ECO:0000256" key="3">
    <source>
        <dbReference type="ARBA" id="ARBA00022833"/>
    </source>
</evidence>
<evidence type="ECO:0000313" key="6">
    <source>
        <dbReference type="EMBL" id="KNC24264.1"/>
    </source>
</evidence>
<evidence type="ECO:0000259" key="5">
    <source>
        <dbReference type="PROSITE" id="PS50016"/>
    </source>
</evidence>
<dbReference type="InterPro" id="IPR013083">
    <property type="entry name" value="Znf_RING/FYVE/PHD"/>
</dbReference>
<name>A0A0L0BYB0_LUCCU</name>
<dbReference type="AlphaFoldDB" id="A0A0L0BYB0"/>
<dbReference type="SUPFAM" id="SSF57903">
    <property type="entry name" value="FYVE/PHD zinc finger"/>
    <property type="match status" value="1"/>
</dbReference>
<dbReference type="Pfam" id="PF00628">
    <property type="entry name" value="PHD"/>
    <property type="match status" value="1"/>
</dbReference>
<evidence type="ECO:0000313" key="7">
    <source>
        <dbReference type="Proteomes" id="UP000037069"/>
    </source>
</evidence>
<evidence type="ECO:0000256" key="2">
    <source>
        <dbReference type="ARBA" id="ARBA00022771"/>
    </source>
</evidence>
<dbReference type="OrthoDB" id="8059039at2759"/>
<dbReference type="InterPro" id="IPR001965">
    <property type="entry name" value="Znf_PHD"/>
</dbReference>
<evidence type="ECO:0000256" key="4">
    <source>
        <dbReference type="PROSITE-ProRule" id="PRU00146"/>
    </source>
</evidence>
<keyword evidence="1" id="KW-0479">Metal-binding</keyword>
<dbReference type="InterPro" id="IPR011011">
    <property type="entry name" value="Znf_FYVE_PHD"/>
</dbReference>
<dbReference type="GO" id="GO:0008270">
    <property type="term" value="F:zinc ion binding"/>
    <property type="evidence" value="ECO:0007669"/>
    <property type="project" value="UniProtKB-KW"/>
</dbReference>
<accession>A0A0L0BYB0</accession>
<dbReference type="InterPro" id="IPR019786">
    <property type="entry name" value="Zinc_finger_PHD-type_CS"/>
</dbReference>
<reference evidence="6 7" key="1">
    <citation type="journal article" date="2015" name="Nat. Commun.">
        <title>Lucilia cuprina genome unlocks parasitic fly biology to underpin future interventions.</title>
        <authorList>
            <person name="Anstead C.A."/>
            <person name="Korhonen P.K."/>
            <person name="Young N.D."/>
            <person name="Hall R.S."/>
            <person name="Jex A.R."/>
            <person name="Murali S.C."/>
            <person name="Hughes D.S."/>
            <person name="Lee S.F."/>
            <person name="Perry T."/>
            <person name="Stroehlein A.J."/>
            <person name="Ansell B.R."/>
            <person name="Breugelmans B."/>
            <person name="Hofmann A."/>
            <person name="Qu J."/>
            <person name="Dugan S."/>
            <person name="Lee S.L."/>
            <person name="Chao H."/>
            <person name="Dinh H."/>
            <person name="Han Y."/>
            <person name="Doddapaneni H.V."/>
            <person name="Worley K.C."/>
            <person name="Muzny D.M."/>
            <person name="Ioannidis P."/>
            <person name="Waterhouse R.M."/>
            <person name="Zdobnov E.M."/>
            <person name="James P.J."/>
            <person name="Bagnall N.H."/>
            <person name="Kotze A.C."/>
            <person name="Gibbs R.A."/>
            <person name="Richards S."/>
            <person name="Batterham P."/>
            <person name="Gasser R.B."/>
        </authorList>
    </citation>
    <scope>NUCLEOTIDE SEQUENCE [LARGE SCALE GENOMIC DNA]</scope>
    <source>
        <strain evidence="6 7">LS</strain>
        <tissue evidence="6">Full body</tissue>
    </source>
</reference>
<proteinExistence type="predicted"/>
<sequence>MSSICGVCNIDVGTGRKRSLLCRTCNTWFHVDCEGVSKDVFSTLDKNRNLLYTCKECTENPPDPDNDNLFKEEIRKEFAAFKKLLRLHEIDMKKDQAEINMKLETVVSEIRKEISTRMDEIKDEVKDCKQLVNLNDKMMRKKFNELELQNHVFQSRLNRSDIIITGLSNDLQNLTETVKSLCSYLKVDIMPDDILNVVYIRKRNAVLVKFGRISTRDKIMSQYFQEKSLNRSHVEGGNICTRVYLNDNYSSLAQKFLRICWKLAKDNRITHYSIINRELLKAKLTMPNGDIRTMTFNECIEFFKVEI</sequence>
<gene>
    <name evidence="6" type="ORF">FF38_12380</name>
</gene>
<dbReference type="PANTHER" id="PTHR37445">
    <property type="entry name" value="PROTEIN CBG24663"/>
    <property type="match status" value="1"/>
</dbReference>
<keyword evidence="3" id="KW-0862">Zinc</keyword>
<dbReference type="PANTHER" id="PTHR37445:SF3">
    <property type="entry name" value="ZINC FINGER PHD-TYPE DOMAIN-CONTAINING PROTEIN"/>
    <property type="match status" value="1"/>
</dbReference>
<dbReference type="Gene3D" id="3.30.40.10">
    <property type="entry name" value="Zinc/RING finger domain, C3HC4 (zinc finger)"/>
    <property type="match status" value="1"/>
</dbReference>
<dbReference type="InterPro" id="IPR019787">
    <property type="entry name" value="Znf_PHD-finger"/>
</dbReference>
<comment type="caution">
    <text evidence="6">The sequence shown here is derived from an EMBL/GenBank/DDBJ whole genome shotgun (WGS) entry which is preliminary data.</text>
</comment>
<feature type="domain" description="PHD-type" evidence="5">
    <location>
        <begin position="2"/>
        <end position="60"/>
    </location>
</feature>
<evidence type="ECO:0000256" key="1">
    <source>
        <dbReference type="ARBA" id="ARBA00022723"/>
    </source>
</evidence>
<dbReference type="PROSITE" id="PS50016">
    <property type="entry name" value="ZF_PHD_2"/>
    <property type="match status" value="1"/>
</dbReference>
<dbReference type="SMART" id="SM00249">
    <property type="entry name" value="PHD"/>
    <property type="match status" value="1"/>
</dbReference>
<protein>
    <recommendedName>
        <fullName evidence="5">PHD-type domain-containing protein</fullName>
    </recommendedName>
</protein>
<dbReference type="PROSITE" id="PS01359">
    <property type="entry name" value="ZF_PHD_1"/>
    <property type="match status" value="1"/>
</dbReference>
<keyword evidence="2 4" id="KW-0863">Zinc-finger</keyword>